<dbReference type="OrthoDB" id="1306017at2759"/>
<sequence>MHIPALGPNTSHSLQTTFQQIIATVIPDQLRPPHCNQPRQSSSGCTANQLGHHKTAYIPRSDHSCRLVPVKLSTFIDQLRAFSSAHSVILTNKLSPSCTSYDQADNFEQIRLYPRSFCQDRDIGQVPNLNPNYSASRPATSSGLGCSPPTASHTFGSYCSAQSTASSPLACPQADFTNQHNTAPDSLPAGTRSGAARINQSASLQVGTLMRIYQCTPSWYNSSATPNSLLFPPFVRNSQAAHTCAGLTMPPRRRGRGRGQLEESAGYNEDRRSAPSRTRSRHEEEEEVGDLPTPVERMDVVIARFQKMNPQVFNGDKSSEDTDSWLRNITGLFDRVQYDNELRLSLPAAALCGGPSPHAHIARPMGTVMRKPLRTRRAGQLLLLHVTVANFAIVAAIGGWAMRLFFVHKLCDRSRVARNVRNCCAEFPEATCAPCRASWPMVSRPWRNLLRHDRRTMAHESAALVTAARGLVPCAALCRARFVGGGRRVRPTSGYAPVMS</sequence>
<evidence type="ECO:0000313" key="3">
    <source>
        <dbReference type="EMBL" id="KZV20445.1"/>
    </source>
</evidence>
<evidence type="ECO:0000256" key="2">
    <source>
        <dbReference type="SAM" id="Phobius"/>
    </source>
</evidence>
<name>A0A2Z7AFC0_9LAMI</name>
<keyword evidence="2" id="KW-0812">Transmembrane</keyword>
<feature type="region of interest" description="Disordered" evidence="1">
    <location>
        <begin position="243"/>
        <end position="290"/>
    </location>
</feature>
<dbReference type="AlphaFoldDB" id="A0A2Z7AFC0"/>
<feature type="region of interest" description="Disordered" evidence="1">
    <location>
        <begin position="172"/>
        <end position="193"/>
    </location>
</feature>
<organism evidence="3 4">
    <name type="scientific">Dorcoceras hygrometricum</name>
    <dbReference type="NCBI Taxonomy" id="472368"/>
    <lineage>
        <taxon>Eukaryota</taxon>
        <taxon>Viridiplantae</taxon>
        <taxon>Streptophyta</taxon>
        <taxon>Embryophyta</taxon>
        <taxon>Tracheophyta</taxon>
        <taxon>Spermatophyta</taxon>
        <taxon>Magnoliopsida</taxon>
        <taxon>eudicotyledons</taxon>
        <taxon>Gunneridae</taxon>
        <taxon>Pentapetalae</taxon>
        <taxon>asterids</taxon>
        <taxon>lamiids</taxon>
        <taxon>Lamiales</taxon>
        <taxon>Gesneriaceae</taxon>
        <taxon>Didymocarpoideae</taxon>
        <taxon>Trichosporeae</taxon>
        <taxon>Loxocarpinae</taxon>
        <taxon>Dorcoceras</taxon>
    </lineage>
</organism>
<accession>A0A2Z7AFC0</accession>
<evidence type="ECO:0000256" key="1">
    <source>
        <dbReference type="SAM" id="MobiDB-lite"/>
    </source>
</evidence>
<keyword evidence="2" id="KW-0472">Membrane</keyword>
<proteinExistence type="predicted"/>
<reference evidence="3 4" key="1">
    <citation type="journal article" date="2015" name="Proc. Natl. Acad. Sci. U.S.A.">
        <title>The resurrection genome of Boea hygrometrica: A blueprint for survival of dehydration.</title>
        <authorList>
            <person name="Xiao L."/>
            <person name="Yang G."/>
            <person name="Zhang L."/>
            <person name="Yang X."/>
            <person name="Zhao S."/>
            <person name="Ji Z."/>
            <person name="Zhou Q."/>
            <person name="Hu M."/>
            <person name="Wang Y."/>
            <person name="Chen M."/>
            <person name="Xu Y."/>
            <person name="Jin H."/>
            <person name="Xiao X."/>
            <person name="Hu G."/>
            <person name="Bao F."/>
            <person name="Hu Y."/>
            <person name="Wan P."/>
            <person name="Li L."/>
            <person name="Deng X."/>
            <person name="Kuang T."/>
            <person name="Xiang C."/>
            <person name="Zhu J.K."/>
            <person name="Oliver M.J."/>
            <person name="He Y."/>
        </authorList>
    </citation>
    <scope>NUCLEOTIDE SEQUENCE [LARGE SCALE GENOMIC DNA]</scope>
    <source>
        <strain evidence="4">cv. XS01</strain>
    </source>
</reference>
<evidence type="ECO:0000313" key="4">
    <source>
        <dbReference type="Proteomes" id="UP000250235"/>
    </source>
</evidence>
<gene>
    <name evidence="3" type="ORF">F511_13443</name>
</gene>
<feature type="compositionally biased region" description="Polar residues" evidence="1">
    <location>
        <begin position="175"/>
        <end position="184"/>
    </location>
</feature>
<protein>
    <submittedName>
        <fullName evidence="3">Uncharacterized protein</fullName>
    </submittedName>
</protein>
<keyword evidence="4" id="KW-1185">Reference proteome</keyword>
<feature type="transmembrane region" description="Helical" evidence="2">
    <location>
        <begin position="382"/>
        <end position="406"/>
    </location>
</feature>
<keyword evidence="2" id="KW-1133">Transmembrane helix</keyword>
<dbReference type="Proteomes" id="UP000250235">
    <property type="component" value="Unassembled WGS sequence"/>
</dbReference>
<dbReference type="EMBL" id="KV015657">
    <property type="protein sequence ID" value="KZV20445.1"/>
    <property type="molecule type" value="Genomic_DNA"/>
</dbReference>